<gene>
    <name evidence="3" type="ORF">GCM10017783_17250</name>
</gene>
<reference evidence="4" key="1">
    <citation type="journal article" date="2019" name="Int. J. Syst. Evol. Microbiol.">
        <title>The Global Catalogue of Microorganisms (GCM) 10K type strain sequencing project: providing services to taxonomists for standard genome sequencing and annotation.</title>
        <authorList>
            <consortium name="The Broad Institute Genomics Platform"/>
            <consortium name="The Broad Institute Genome Sequencing Center for Infectious Disease"/>
            <person name="Wu L."/>
            <person name="Ma J."/>
        </authorList>
    </citation>
    <scope>NUCLEOTIDE SEQUENCE [LARGE SCALE GENOMIC DNA]</scope>
    <source>
        <strain evidence="4">CGMCC 1.18439</strain>
    </source>
</reference>
<dbReference type="EMBL" id="BNAL01000021">
    <property type="protein sequence ID" value="GHG05256.1"/>
    <property type="molecule type" value="Genomic_DNA"/>
</dbReference>
<dbReference type="Pfam" id="PF14028">
    <property type="entry name" value="Lant_dehydr_C"/>
    <property type="match status" value="1"/>
</dbReference>
<evidence type="ECO:0000313" key="3">
    <source>
        <dbReference type="EMBL" id="GHG05256.1"/>
    </source>
</evidence>
<name>A0ABQ3K893_9DEIO</name>
<dbReference type="Pfam" id="PF04738">
    <property type="entry name" value="Lant_dehydr_N"/>
    <property type="match status" value="1"/>
</dbReference>
<proteinExistence type="predicted"/>
<sequence>MHTTIELGLAPAVMLRTPLFPVNYLEAFLSDTADRTAQLEQLREDTAFMEALTIASPTLAGELRLLDSSFAEKRRDSLFMGVTRYLFRATTRCTPFGLFAGVSHLPLGESTAVSIAGQAEHTKTLRIDAQEVWKMVKSFEDLAAPAEQLTVYSNPTAYRVSGRLRLPYQDTYGQGRESQQLSIRTTPVVERILELAQAPVPLAHLIDQLASEYPDVPRENIKVFTLHLFKEQLLLSDLRPPLTETDPLAYLRNHAQGAPADQVRKMDDLLEKTRLYSSSPIGGGEQHLRDILSALEFAEGQAQQHLQVDTRLKAAGSFSQQDYSEIKEAITALCRILPSPAQTRLSAYADDFLTRYGNREVPLLEMLDPQYGLGAPAGYHNPASPRTFRPHTERTHLFKVLAAAGEGGAVDLQQLFPEDPSEAVPLPESVDVFMRYGYAGGQELLVIDGISGPGANTFGRFTHIEPELHRHWQARAAAEEAADHLIVSDLVYAESAGHANNVAIHAPIYQHQTAVACTPGVPFEQHVPLNDIMVGVQGGKFYLRSRSRGVQLLFRTPHVLNPELAPNPVRFLQEVSQSYASHPPYWSWEEAEELRSLPRVTYGRVVISPARWQLSKDIKESPDFGAALQEERQSRNIPRFVHAGSGDNQLLLDLDNDLCVQLLAQIVRKESATLSEALVTFGQFSVHSPQGQHAAQYIISFDLGRPELPAVPTGFAETPADAERWVLPFQGAVYLKLYGPQDMQDDVIAALRARMLTTQEFPLGLPQDDWFFIRYADPEHHLRWRILGEGEAFTRLAYILLEEVAALHAAGLLTRVEIASYERELERYGGESGIRLNEQIFAADSAWLVECLSRGLPTGDQRIPYIAATLDVLLHSLSYGARERQWVLETACEGYRAEFVPSSMSAEQLEKLLSEDVRRFRKLLWQELALFYPSDGSAGAYGVERLRERLAPLVPTLHQQYDPATAPDKAAVLLTSLTHMHANRAQLDRLQEFRALHLLLKSHQGFKHHLPQGIHPLSFSAQWAGHSGVQPEVHA</sequence>
<dbReference type="Proteomes" id="UP000632154">
    <property type="component" value="Unassembled WGS sequence"/>
</dbReference>
<evidence type="ECO:0008006" key="5">
    <source>
        <dbReference type="Google" id="ProtNLM"/>
    </source>
</evidence>
<feature type="domain" description="Thiopeptide-type bacteriocin biosynthesis" evidence="2">
    <location>
        <begin position="733"/>
        <end position="1001"/>
    </location>
</feature>
<keyword evidence="4" id="KW-1185">Reference proteome</keyword>
<evidence type="ECO:0000259" key="2">
    <source>
        <dbReference type="Pfam" id="PF14028"/>
    </source>
</evidence>
<dbReference type="InterPro" id="IPR023809">
    <property type="entry name" value="Thiopep_bacteriocin_synth_dom"/>
</dbReference>
<feature type="domain" description="Lantibiotic dehydratase N-terminal" evidence="1">
    <location>
        <begin position="45"/>
        <end position="663"/>
    </location>
</feature>
<accession>A0ABQ3K893</accession>
<dbReference type="NCBIfam" id="TIGR03891">
    <property type="entry name" value="thiopep_ocin"/>
    <property type="match status" value="1"/>
</dbReference>
<evidence type="ECO:0000313" key="4">
    <source>
        <dbReference type="Proteomes" id="UP000632154"/>
    </source>
</evidence>
<protein>
    <recommendedName>
        <fullName evidence="5">Lantibiotic dehydratase</fullName>
    </recommendedName>
</protein>
<comment type="caution">
    <text evidence="3">The sequence shown here is derived from an EMBL/GenBank/DDBJ whole genome shotgun (WGS) entry which is preliminary data.</text>
</comment>
<dbReference type="InterPro" id="IPR006827">
    <property type="entry name" value="Lant_deHydtase_N"/>
</dbReference>
<dbReference type="RefSeq" id="WP_189643290.1">
    <property type="nucleotide sequence ID" value="NZ_BNAL01000021.1"/>
</dbReference>
<evidence type="ECO:0000259" key="1">
    <source>
        <dbReference type="Pfam" id="PF04738"/>
    </source>
</evidence>
<organism evidence="3 4">
    <name type="scientific">Deinococcus piscis</name>
    <dbReference type="NCBI Taxonomy" id="394230"/>
    <lineage>
        <taxon>Bacteria</taxon>
        <taxon>Thermotogati</taxon>
        <taxon>Deinococcota</taxon>
        <taxon>Deinococci</taxon>
        <taxon>Deinococcales</taxon>
        <taxon>Deinococcaceae</taxon>
        <taxon>Deinococcus</taxon>
    </lineage>
</organism>